<feature type="non-terminal residue" evidence="1">
    <location>
        <position position="32"/>
    </location>
</feature>
<dbReference type="EMBL" id="OBEA01000009">
    <property type="protein sequence ID" value="SNY59643.1"/>
    <property type="molecule type" value="Genomic_DNA"/>
</dbReference>
<dbReference type="AlphaFoldDB" id="A0A285JHT7"/>
<reference evidence="1 2" key="1">
    <citation type="submission" date="2017-09" db="EMBL/GenBank/DDBJ databases">
        <authorList>
            <person name="Ehlers B."/>
            <person name="Leendertz F.H."/>
        </authorList>
    </citation>
    <scope>NUCLEOTIDE SEQUENCE [LARGE SCALE GENOMIC DNA]</scope>
    <source>
        <strain evidence="1 2">CGMCC 1.12662</strain>
    </source>
</reference>
<organism evidence="1 2">
    <name type="scientific">Pseudooceanicola antarcticus</name>
    <dbReference type="NCBI Taxonomy" id="1247613"/>
    <lineage>
        <taxon>Bacteria</taxon>
        <taxon>Pseudomonadati</taxon>
        <taxon>Pseudomonadota</taxon>
        <taxon>Alphaproteobacteria</taxon>
        <taxon>Rhodobacterales</taxon>
        <taxon>Paracoccaceae</taxon>
        <taxon>Pseudooceanicola</taxon>
    </lineage>
</organism>
<protein>
    <submittedName>
        <fullName evidence="1">Uncharacterized protein</fullName>
    </submittedName>
</protein>
<evidence type="ECO:0000313" key="2">
    <source>
        <dbReference type="Proteomes" id="UP000231655"/>
    </source>
</evidence>
<gene>
    <name evidence="1" type="ORF">SAMN06297129_3805</name>
</gene>
<name>A0A285JHT7_9RHOB</name>
<sequence>MRTKLPCDKLLLQRLSKFIGAPSLCIKLIHYR</sequence>
<accession>A0A285JHT7</accession>
<proteinExistence type="predicted"/>
<dbReference type="Proteomes" id="UP000231655">
    <property type="component" value="Unassembled WGS sequence"/>
</dbReference>
<evidence type="ECO:0000313" key="1">
    <source>
        <dbReference type="EMBL" id="SNY59643.1"/>
    </source>
</evidence>